<feature type="compositionally biased region" description="Basic and acidic residues" evidence="3">
    <location>
        <begin position="684"/>
        <end position="703"/>
    </location>
</feature>
<organism evidence="5 6">
    <name type="scientific">Tritrichomonas foetus</name>
    <dbReference type="NCBI Taxonomy" id="1144522"/>
    <lineage>
        <taxon>Eukaryota</taxon>
        <taxon>Metamonada</taxon>
        <taxon>Parabasalia</taxon>
        <taxon>Tritrichomonadida</taxon>
        <taxon>Tritrichomonadidae</taxon>
        <taxon>Tritrichomonas</taxon>
    </lineage>
</organism>
<feature type="compositionally biased region" description="Low complexity" evidence="3">
    <location>
        <begin position="300"/>
        <end position="310"/>
    </location>
</feature>
<evidence type="ECO:0000256" key="2">
    <source>
        <dbReference type="ARBA" id="ARBA00022837"/>
    </source>
</evidence>
<dbReference type="PROSITE" id="PS50004">
    <property type="entry name" value="C2"/>
    <property type="match status" value="1"/>
</dbReference>
<accession>A0A1J4JP79</accession>
<feature type="compositionally biased region" description="Polar residues" evidence="3">
    <location>
        <begin position="141"/>
        <end position="164"/>
    </location>
</feature>
<feature type="compositionally biased region" description="Basic and acidic residues" evidence="3">
    <location>
        <begin position="713"/>
        <end position="732"/>
    </location>
</feature>
<comment type="caution">
    <text evidence="5">The sequence shown here is derived from an EMBL/GenBank/DDBJ whole genome shotgun (WGS) entry which is preliminary data.</text>
</comment>
<proteinExistence type="predicted"/>
<feature type="compositionally biased region" description="Polar residues" evidence="3">
    <location>
        <begin position="668"/>
        <end position="678"/>
    </location>
</feature>
<dbReference type="GeneID" id="94828654"/>
<dbReference type="GO" id="GO:0005509">
    <property type="term" value="F:calcium ion binding"/>
    <property type="evidence" value="ECO:0007669"/>
    <property type="project" value="TreeGrafter"/>
</dbReference>
<feature type="domain" description="C2" evidence="4">
    <location>
        <begin position="506"/>
        <end position="628"/>
    </location>
</feature>
<dbReference type="OrthoDB" id="270970at2759"/>
<name>A0A1J4JP79_9EUKA</name>
<dbReference type="SMART" id="SM00239">
    <property type="entry name" value="C2"/>
    <property type="match status" value="1"/>
</dbReference>
<dbReference type="PANTHER" id="PTHR45911:SF4">
    <property type="entry name" value="MULTIPLE C2 AND TRANSMEMBRANE DOMAIN-CONTAINING PROTEIN"/>
    <property type="match status" value="1"/>
</dbReference>
<dbReference type="CDD" id="cd00030">
    <property type="entry name" value="C2"/>
    <property type="match status" value="1"/>
</dbReference>
<feature type="compositionally biased region" description="Basic residues" evidence="3">
    <location>
        <begin position="406"/>
        <end position="420"/>
    </location>
</feature>
<feature type="compositionally biased region" description="Basic and acidic residues" evidence="3">
    <location>
        <begin position="763"/>
        <end position="772"/>
    </location>
</feature>
<dbReference type="SUPFAM" id="SSF49562">
    <property type="entry name" value="C2 domain (Calcium/lipid-binding domain, CaLB)"/>
    <property type="match status" value="1"/>
</dbReference>
<feature type="compositionally biased region" description="Polar residues" evidence="3">
    <location>
        <begin position="383"/>
        <end position="403"/>
    </location>
</feature>
<reference evidence="5" key="1">
    <citation type="submission" date="2016-10" db="EMBL/GenBank/DDBJ databases">
        <authorList>
            <person name="Benchimol M."/>
            <person name="Almeida L.G."/>
            <person name="Vasconcelos A.T."/>
            <person name="Perreira-Neves A."/>
            <person name="Rosa I.A."/>
            <person name="Tasca T."/>
            <person name="Bogo M.R."/>
            <person name="de Souza W."/>
        </authorList>
    </citation>
    <scope>NUCLEOTIDE SEQUENCE [LARGE SCALE GENOMIC DNA]</scope>
    <source>
        <strain evidence="5">K</strain>
    </source>
</reference>
<feature type="compositionally biased region" description="Polar residues" evidence="3">
    <location>
        <begin position="123"/>
        <end position="133"/>
    </location>
</feature>
<dbReference type="PANTHER" id="PTHR45911">
    <property type="entry name" value="C2 DOMAIN-CONTAINING PROTEIN"/>
    <property type="match status" value="1"/>
</dbReference>
<dbReference type="Proteomes" id="UP000179807">
    <property type="component" value="Unassembled WGS sequence"/>
</dbReference>
<dbReference type="RefSeq" id="XP_068353682.1">
    <property type="nucleotide sequence ID" value="XM_068493950.1"/>
</dbReference>
<feature type="region of interest" description="Disordered" evidence="3">
    <location>
        <begin position="120"/>
        <end position="218"/>
    </location>
</feature>
<evidence type="ECO:0000313" key="6">
    <source>
        <dbReference type="Proteomes" id="UP000179807"/>
    </source>
</evidence>
<feature type="region of interest" description="Disordered" evidence="3">
    <location>
        <begin position="239"/>
        <end position="344"/>
    </location>
</feature>
<protein>
    <recommendedName>
        <fullName evidence="4">C2 domain-containing protein</fullName>
    </recommendedName>
</protein>
<feature type="compositionally biased region" description="Polar residues" evidence="3">
    <location>
        <begin position="267"/>
        <end position="289"/>
    </location>
</feature>
<sequence>MEFSSEANDALIDWMKQSGAANYIRALYIVNSIEEIPLEQFCPHIQKLRNIESKSDLIAKELVLQFLNRFNEQFTIRTAQIEGNIIREKSDKWLNRELHLRTHRNLLEILVQDRKNRVISRNVPKSKTPQFSPIKTRKKSTGNVSPMNLFGNENSNRLKSNSKTPKIENKPNQKQVSNKSGYDKFSNTYNGQIRNVLKTPPNVNKPRRTESAKKSLRGLLHNRTIEDILPIPKINYNLTTSPKRRSQSASKAHSNSSAYKNSKYSPDKNSNVSHRTSNNIPGFSSSANESISLRSDKSDSSSSSFLFTSSVIMTSPPQHAKSSPREERKLQSARKPLKKSPQIFLNNVKTLNSNSLSPRIVIRTSNNRLDSSSDDDSGFELIGNQSSPRGSIKYSNSASQTERSISKKHMKVSPRKKKSKPATIIEPTKITLSDLESLGLSISESEKAKAAKYSLKSSEIEKKDQQTQIPCKESDEYTYSSSISITDAERCQLIYKTNSIGLIKAPDKKRPLSPRQEKTRKENVFYVINITVAEAKNIPLTDLFGTSDPYCQIQIENTEKVYTTKVVENSQDPKWNETFVFQEDCLDEVELKVQILDSDPLGTDEVISSVSIPFAGLPNFVDKWFLTTSKTTLKIQPQVHLIVKIEEKEKDSVFDQATQDNKTEIERQSNVNQNSKSEISPIKKLHETGEKKLSPRKEEEMRLEQNLVKAKKTYSETKRDNSPNKQFFRPDETLSETSTLDENSNISDNHLLSADSEYDPEYNTEKVLSDFE</sequence>
<evidence type="ECO:0000256" key="3">
    <source>
        <dbReference type="SAM" id="MobiDB-lite"/>
    </source>
</evidence>
<dbReference type="GO" id="GO:0016020">
    <property type="term" value="C:membrane"/>
    <property type="evidence" value="ECO:0007669"/>
    <property type="project" value="TreeGrafter"/>
</dbReference>
<keyword evidence="2" id="KW-0106">Calcium</keyword>
<evidence type="ECO:0000259" key="4">
    <source>
        <dbReference type="PROSITE" id="PS50004"/>
    </source>
</evidence>
<evidence type="ECO:0000313" key="5">
    <source>
        <dbReference type="EMBL" id="OHT00546.1"/>
    </source>
</evidence>
<dbReference type="InterPro" id="IPR035892">
    <property type="entry name" value="C2_domain_sf"/>
</dbReference>
<gene>
    <name evidence="5" type="ORF">TRFO_07861</name>
</gene>
<keyword evidence="6" id="KW-1185">Reference proteome</keyword>
<dbReference type="VEuPathDB" id="TrichDB:TRFO_07861"/>
<feature type="compositionally biased region" description="Polar residues" evidence="3">
    <location>
        <begin position="172"/>
        <end position="193"/>
    </location>
</feature>
<dbReference type="EMBL" id="MLAK01000949">
    <property type="protein sequence ID" value="OHT00546.1"/>
    <property type="molecule type" value="Genomic_DNA"/>
</dbReference>
<dbReference type="Gene3D" id="2.60.40.150">
    <property type="entry name" value="C2 domain"/>
    <property type="match status" value="1"/>
</dbReference>
<dbReference type="InterPro" id="IPR000008">
    <property type="entry name" value="C2_dom"/>
</dbReference>
<feature type="compositionally biased region" description="Polar residues" evidence="3">
    <location>
        <begin position="735"/>
        <end position="750"/>
    </location>
</feature>
<dbReference type="AlphaFoldDB" id="A0A1J4JP79"/>
<evidence type="ECO:0000256" key="1">
    <source>
        <dbReference type="ARBA" id="ARBA00022723"/>
    </source>
</evidence>
<feature type="compositionally biased region" description="Polar residues" evidence="3">
    <location>
        <begin position="311"/>
        <end position="321"/>
    </location>
</feature>
<feature type="region of interest" description="Disordered" evidence="3">
    <location>
        <begin position="652"/>
        <end position="772"/>
    </location>
</feature>
<dbReference type="Pfam" id="PF00168">
    <property type="entry name" value="C2"/>
    <property type="match status" value="1"/>
</dbReference>
<feature type="region of interest" description="Disordered" evidence="3">
    <location>
        <begin position="367"/>
        <end position="421"/>
    </location>
</feature>
<feature type="compositionally biased region" description="Low complexity" evidence="3">
    <location>
        <begin position="247"/>
        <end position="264"/>
    </location>
</feature>
<keyword evidence="1" id="KW-0479">Metal-binding</keyword>